<gene>
    <name evidence="1" type="ORF">L2E82_38923</name>
</gene>
<protein>
    <submittedName>
        <fullName evidence="1">Uncharacterized protein</fullName>
    </submittedName>
</protein>
<accession>A0ACB9AHS6</accession>
<name>A0ACB9AHS6_CICIN</name>
<organism evidence="1 2">
    <name type="scientific">Cichorium intybus</name>
    <name type="common">Chicory</name>
    <dbReference type="NCBI Taxonomy" id="13427"/>
    <lineage>
        <taxon>Eukaryota</taxon>
        <taxon>Viridiplantae</taxon>
        <taxon>Streptophyta</taxon>
        <taxon>Embryophyta</taxon>
        <taxon>Tracheophyta</taxon>
        <taxon>Spermatophyta</taxon>
        <taxon>Magnoliopsida</taxon>
        <taxon>eudicotyledons</taxon>
        <taxon>Gunneridae</taxon>
        <taxon>Pentapetalae</taxon>
        <taxon>asterids</taxon>
        <taxon>campanulids</taxon>
        <taxon>Asterales</taxon>
        <taxon>Asteraceae</taxon>
        <taxon>Cichorioideae</taxon>
        <taxon>Cichorieae</taxon>
        <taxon>Cichoriinae</taxon>
        <taxon>Cichorium</taxon>
    </lineage>
</organism>
<proteinExistence type="predicted"/>
<dbReference type="EMBL" id="CM042015">
    <property type="protein sequence ID" value="KAI3709164.1"/>
    <property type="molecule type" value="Genomic_DNA"/>
</dbReference>
<reference evidence="2" key="1">
    <citation type="journal article" date="2022" name="Mol. Ecol. Resour.">
        <title>The genomes of chicory, endive, great burdock and yacon provide insights into Asteraceae palaeo-polyploidization history and plant inulin production.</title>
        <authorList>
            <person name="Fan W."/>
            <person name="Wang S."/>
            <person name="Wang H."/>
            <person name="Wang A."/>
            <person name="Jiang F."/>
            <person name="Liu H."/>
            <person name="Zhao H."/>
            <person name="Xu D."/>
            <person name="Zhang Y."/>
        </authorList>
    </citation>
    <scope>NUCLEOTIDE SEQUENCE [LARGE SCALE GENOMIC DNA]</scope>
    <source>
        <strain evidence="2">cv. Punajuju</strain>
    </source>
</reference>
<evidence type="ECO:0000313" key="1">
    <source>
        <dbReference type="EMBL" id="KAI3709164.1"/>
    </source>
</evidence>
<sequence>MCYPLSPDRISAVQTCFAVEDPIKHAIENHEEIIAISRTDLDNSVVGPVKDDLMIVGTKLETETQEIDSACILIPLAISDLIVTEIEEPIAVLEFLFLPKTHRSK</sequence>
<dbReference type="Proteomes" id="UP001055811">
    <property type="component" value="Linkage Group LG07"/>
</dbReference>
<keyword evidence="2" id="KW-1185">Reference proteome</keyword>
<evidence type="ECO:0000313" key="2">
    <source>
        <dbReference type="Proteomes" id="UP001055811"/>
    </source>
</evidence>
<comment type="caution">
    <text evidence="1">The sequence shown here is derived from an EMBL/GenBank/DDBJ whole genome shotgun (WGS) entry which is preliminary data.</text>
</comment>
<reference evidence="1 2" key="2">
    <citation type="journal article" date="2022" name="Mol. Ecol. Resour.">
        <title>The genomes of chicory, endive, great burdock and yacon provide insights into Asteraceae paleo-polyploidization history and plant inulin production.</title>
        <authorList>
            <person name="Fan W."/>
            <person name="Wang S."/>
            <person name="Wang H."/>
            <person name="Wang A."/>
            <person name="Jiang F."/>
            <person name="Liu H."/>
            <person name="Zhao H."/>
            <person name="Xu D."/>
            <person name="Zhang Y."/>
        </authorList>
    </citation>
    <scope>NUCLEOTIDE SEQUENCE [LARGE SCALE GENOMIC DNA]</scope>
    <source>
        <strain evidence="2">cv. Punajuju</strain>
        <tissue evidence="1">Leaves</tissue>
    </source>
</reference>